<evidence type="ECO:0000313" key="1">
    <source>
        <dbReference type="EMBL" id="WTZ13916.1"/>
    </source>
</evidence>
<proteinExistence type="predicted"/>
<dbReference type="AlphaFoldDB" id="A0AAU3IC72"/>
<name>A0AAU3IC72_9ACTN</name>
<protein>
    <recommendedName>
        <fullName evidence="2">SMI1/KNR4 family protein</fullName>
    </recommendedName>
</protein>
<dbReference type="EMBL" id="CP109546">
    <property type="protein sequence ID" value="WTZ13916.1"/>
    <property type="molecule type" value="Genomic_DNA"/>
</dbReference>
<reference evidence="1" key="1">
    <citation type="submission" date="2022-10" db="EMBL/GenBank/DDBJ databases">
        <title>The complete genomes of actinobacterial strains from the NBC collection.</title>
        <authorList>
            <person name="Joergensen T.S."/>
            <person name="Alvarez Arevalo M."/>
            <person name="Sterndorff E.B."/>
            <person name="Faurdal D."/>
            <person name="Vuksanovic O."/>
            <person name="Mourched A.-S."/>
            <person name="Charusanti P."/>
            <person name="Shaw S."/>
            <person name="Blin K."/>
            <person name="Weber T."/>
        </authorList>
    </citation>
    <scope>NUCLEOTIDE SEQUENCE</scope>
    <source>
        <strain evidence="1">NBC_01393</strain>
    </source>
</reference>
<organism evidence="1">
    <name type="scientific">Streptomyces sp. NBC_01393</name>
    <dbReference type="NCBI Taxonomy" id="2903851"/>
    <lineage>
        <taxon>Bacteria</taxon>
        <taxon>Bacillati</taxon>
        <taxon>Actinomycetota</taxon>
        <taxon>Actinomycetes</taxon>
        <taxon>Kitasatosporales</taxon>
        <taxon>Streptomycetaceae</taxon>
        <taxon>Streptomyces</taxon>
    </lineage>
</organism>
<evidence type="ECO:0008006" key="2">
    <source>
        <dbReference type="Google" id="ProtNLM"/>
    </source>
</evidence>
<sequence>MPDLLWDDVKNFFDPDLMGALPDVCVPESSVADWEAVFDLVRSSGWTWEYSEGGVSGSLPSAAEVLSRPVDADSVDLRVWPVPDVLAIFCPMSADEIDFDVDLRELQGQDGVDILCDFLGAIGRRLGKPVVMTSGGDYGNPVLGFDPTADRVVLLADPQLVELVGPVTGGAGSDE</sequence>
<gene>
    <name evidence="1" type="ORF">OG699_41715</name>
</gene>
<accession>A0AAU3IC72</accession>